<evidence type="ECO:0000313" key="8">
    <source>
        <dbReference type="Proteomes" id="UP001161691"/>
    </source>
</evidence>
<dbReference type="InterPro" id="IPR003439">
    <property type="entry name" value="ABC_transporter-like_ATP-bd"/>
</dbReference>
<dbReference type="RefSeq" id="WP_282908473.1">
    <property type="nucleotide sequence ID" value="NZ_JAGRPV010000001.1"/>
</dbReference>
<evidence type="ECO:0000256" key="4">
    <source>
        <dbReference type="ARBA" id="ARBA00022840"/>
    </source>
</evidence>
<evidence type="ECO:0000259" key="6">
    <source>
        <dbReference type="PROSITE" id="PS50893"/>
    </source>
</evidence>
<evidence type="ECO:0000256" key="3">
    <source>
        <dbReference type="ARBA" id="ARBA00022741"/>
    </source>
</evidence>
<evidence type="ECO:0000256" key="2">
    <source>
        <dbReference type="ARBA" id="ARBA00022448"/>
    </source>
</evidence>
<keyword evidence="3" id="KW-0547">Nucleotide-binding</keyword>
<dbReference type="EMBL" id="JAGRPV010000001">
    <property type="protein sequence ID" value="MDI4645560.1"/>
    <property type="molecule type" value="Genomic_DNA"/>
</dbReference>
<evidence type="ECO:0000313" key="7">
    <source>
        <dbReference type="EMBL" id="MDI4645560.1"/>
    </source>
</evidence>
<keyword evidence="2" id="KW-0813">Transport</keyword>
<keyword evidence="4 7" id="KW-0067">ATP-binding</keyword>
<proteinExistence type="inferred from homology"/>
<evidence type="ECO:0000256" key="5">
    <source>
        <dbReference type="SAM" id="MobiDB-lite"/>
    </source>
</evidence>
<dbReference type="Proteomes" id="UP001161691">
    <property type="component" value="Unassembled WGS sequence"/>
</dbReference>
<evidence type="ECO:0000256" key="1">
    <source>
        <dbReference type="ARBA" id="ARBA00005417"/>
    </source>
</evidence>
<feature type="compositionally biased region" description="Basic and acidic residues" evidence="5">
    <location>
        <begin position="1"/>
        <end position="12"/>
    </location>
</feature>
<keyword evidence="8" id="KW-1185">Reference proteome</keyword>
<sequence>MRTDVKAEDKSADVSASSGTANADRARHGTPVLSVEGLSKTIKGRKIIDNMTFDVRAGEIYGFLGPNGSGKTTTIRMLVDLIKPTTGRVLVCGEDVNKHPERALRHVGCIVENPEMYGYMTGWENLDLFARMQEGIGDARIEEVARIVRLDARIHDKVKTYSLGMRQRLGIAQALLGAPKLLILDEPTNGLDPKGIKELRAFIAELAAQGMSVFVSSHLLSEIQLLCDRVAIIDGGRVIAVGDVHEMIAQAEAHTLWLFEDPEAGRRLLAADPRVDVADLDRALLDESVLLALPGAVPTRVRQEDIPDVVARCASAGVGVLAVQRVVPTLESLFLSLTGGERDAAGS</sequence>
<dbReference type="GO" id="GO:0005524">
    <property type="term" value="F:ATP binding"/>
    <property type="evidence" value="ECO:0007669"/>
    <property type="project" value="UniProtKB-KW"/>
</dbReference>
<comment type="caution">
    <text evidence="7">The sequence shown here is derived from an EMBL/GenBank/DDBJ whole genome shotgun (WGS) entry which is preliminary data.</text>
</comment>
<accession>A0ABT6TFT0</accession>
<dbReference type="InterPro" id="IPR017871">
    <property type="entry name" value="ABC_transporter-like_CS"/>
</dbReference>
<dbReference type="InterPro" id="IPR027417">
    <property type="entry name" value="P-loop_NTPase"/>
</dbReference>
<dbReference type="SUPFAM" id="SSF52540">
    <property type="entry name" value="P-loop containing nucleoside triphosphate hydrolases"/>
    <property type="match status" value="1"/>
</dbReference>
<dbReference type="SMART" id="SM00382">
    <property type="entry name" value="AAA"/>
    <property type="match status" value="1"/>
</dbReference>
<protein>
    <submittedName>
        <fullName evidence="7">ABC transporter ATP-binding protein</fullName>
    </submittedName>
</protein>
<organism evidence="7 8">
    <name type="scientific">Cohnella hashimotonis</name>
    <dbReference type="NCBI Taxonomy" id="2826895"/>
    <lineage>
        <taxon>Bacteria</taxon>
        <taxon>Bacillati</taxon>
        <taxon>Bacillota</taxon>
        <taxon>Bacilli</taxon>
        <taxon>Bacillales</taxon>
        <taxon>Paenibacillaceae</taxon>
        <taxon>Cohnella</taxon>
    </lineage>
</organism>
<dbReference type="Gene3D" id="3.40.50.300">
    <property type="entry name" value="P-loop containing nucleotide triphosphate hydrolases"/>
    <property type="match status" value="1"/>
</dbReference>
<dbReference type="PANTHER" id="PTHR43335:SF4">
    <property type="entry name" value="ABC TRANSPORTER, ATP-BINDING PROTEIN"/>
    <property type="match status" value="1"/>
</dbReference>
<dbReference type="PROSITE" id="PS50893">
    <property type="entry name" value="ABC_TRANSPORTER_2"/>
    <property type="match status" value="1"/>
</dbReference>
<comment type="similarity">
    <text evidence="1">Belongs to the ABC transporter superfamily.</text>
</comment>
<dbReference type="CDD" id="cd03268">
    <property type="entry name" value="ABC_BcrA_bacitracin_resist"/>
    <property type="match status" value="1"/>
</dbReference>
<feature type="region of interest" description="Disordered" evidence="5">
    <location>
        <begin position="1"/>
        <end position="28"/>
    </location>
</feature>
<name>A0ABT6TFT0_9BACL</name>
<feature type="domain" description="ABC transporter" evidence="6">
    <location>
        <begin position="33"/>
        <end position="260"/>
    </location>
</feature>
<gene>
    <name evidence="7" type="ORF">KB449_11335</name>
</gene>
<reference evidence="7" key="1">
    <citation type="submission" date="2023-04" db="EMBL/GenBank/DDBJ databases">
        <title>Comparative genomic analysis of Cohnella hashimotonis sp. nov., isolated from the International Space Station.</title>
        <authorList>
            <person name="Venkateswaran K."/>
            <person name="Simpson A."/>
        </authorList>
    </citation>
    <scope>NUCLEOTIDE SEQUENCE</scope>
    <source>
        <strain evidence="7">F6_2S_P_1</strain>
    </source>
</reference>
<dbReference type="PROSITE" id="PS00211">
    <property type="entry name" value="ABC_TRANSPORTER_1"/>
    <property type="match status" value="1"/>
</dbReference>
<dbReference type="InterPro" id="IPR003593">
    <property type="entry name" value="AAA+_ATPase"/>
</dbReference>
<dbReference type="Pfam" id="PF00005">
    <property type="entry name" value="ABC_tran"/>
    <property type="match status" value="1"/>
</dbReference>
<dbReference type="PANTHER" id="PTHR43335">
    <property type="entry name" value="ABC TRANSPORTER, ATP-BINDING PROTEIN"/>
    <property type="match status" value="1"/>
</dbReference>